<evidence type="ECO:0000259" key="6">
    <source>
        <dbReference type="Pfam" id="PF01094"/>
    </source>
</evidence>
<evidence type="ECO:0000313" key="7">
    <source>
        <dbReference type="EMBL" id="ETE56996.1"/>
    </source>
</evidence>
<dbReference type="OrthoDB" id="1890790at2759"/>
<evidence type="ECO:0000256" key="3">
    <source>
        <dbReference type="ARBA" id="ARBA00022989"/>
    </source>
</evidence>
<comment type="caution">
    <text evidence="7">The sequence shown here is derived from an EMBL/GenBank/DDBJ whole genome shotgun (WGS) entry which is preliminary data.</text>
</comment>
<dbReference type="AlphaFoldDB" id="V8N556"/>
<gene>
    <name evidence="7" type="primary">GUCY2F</name>
    <name evidence="7" type="ORF">L345_17292</name>
</gene>
<evidence type="ECO:0000256" key="5">
    <source>
        <dbReference type="SAM" id="Phobius"/>
    </source>
</evidence>
<organism evidence="7 8">
    <name type="scientific">Ophiophagus hannah</name>
    <name type="common">King cobra</name>
    <name type="synonym">Naja hannah</name>
    <dbReference type="NCBI Taxonomy" id="8665"/>
    <lineage>
        <taxon>Eukaryota</taxon>
        <taxon>Metazoa</taxon>
        <taxon>Chordata</taxon>
        <taxon>Craniata</taxon>
        <taxon>Vertebrata</taxon>
        <taxon>Euteleostomi</taxon>
        <taxon>Lepidosauria</taxon>
        <taxon>Squamata</taxon>
        <taxon>Bifurcata</taxon>
        <taxon>Unidentata</taxon>
        <taxon>Episquamata</taxon>
        <taxon>Toxicofera</taxon>
        <taxon>Serpentes</taxon>
        <taxon>Colubroidea</taxon>
        <taxon>Elapidae</taxon>
        <taxon>Elapinae</taxon>
        <taxon>Ophiophagus</taxon>
    </lineage>
</organism>
<keyword evidence="4 5" id="KW-0472">Membrane</keyword>
<evidence type="ECO:0000313" key="8">
    <source>
        <dbReference type="Proteomes" id="UP000018936"/>
    </source>
</evidence>
<dbReference type="Proteomes" id="UP000018936">
    <property type="component" value="Unassembled WGS sequence"/>
</dbReference>
<feature type="transmembrane region" description="Helical" evidence="5">
    <location>
        <begin position="99"/>
        <end position="120"/>
    </location>
</feature>
<dbReference type="Pfam" id="PF01094">
    <property type="entry name" value="ANF_receptor"/>
    <property type="match status" value="1"/>
</dbReference>
<dbReference type="InterPro" id="IPR028082">
    <property type="entry name" value="Peripla_BP_I"/>
</dbReference>
<keyword evidence="8" id="KW-1185">Reference proteome</keyword>
<dbReference type="SUPFAM" id="SSF53822">
    <property type="entry name" value="Periplasmic binding protein-like I"/>
    <property type="match status" value="1"/>
</dbReference>
<protein>
    <submittedName>
        <fullName evidence="7">Retinal guanylyl cyclase 2</fullName>
    </submittedName>
</protein>
<dbReference type="EMBL" id="AZIM01010496">
    <property type="protein sequence ID" value="ETE56996.1"/>
    <property type="molecule type" value="Genomic_DNA"/>
</dbReference>
<feature type="domain" description="Receptor ligand binding region" evidence="6">
    <location>
        <begin position="135"/>
        <end position="300"/>
    </location>
</feature>
<dbReference type="InterPro" id="IPR001828">
    <property type="entry name" value="ANF_lig-bd_rcpt"/>
</dbReference>
<name>V8N556_OPHHA</name>
<dbReference type="GO" id="GO:0016020">
    <property type="term" value="C:membrane"/>
    <property type="evidence" value="ECO:0007669"/>
    <property type="project" value="UniProtKB-SubCell"/>
</dbReference>
<dbReference type="Gene3D" id="3.40.50.2300">
    <property type="match status" value="2"/>
</dbReference>
<evidence type="ECO:0000256" key="1">
    <source>
        <dbReference type="ARBA" id="ARBA00004370"/>
    </source>
</evidence>
<sequence length="330" mass="36959">MRERERERERENVCVREVVSSGSRVNFEPGEIRTAKLLAIGRSSLQYCTLTTAPPQLSYLQPTHPMRISQAPGNAMADKHVFSSYVRWPSWIFFNLHRAILLGMVLILSPACCLALKIGLVGPWSWDSFFSNSLPEVAAQLAMERIKKDPSLAVVHPLDYVLLEEDLQTWKAMARFVESSKNRSAFVGPLNPNYCEAASLLAQGWNQPMLSWACLNHDLDKPRNQPWFIRTLPSAATVLLTVLRYFNWAHVGIISSKGDFWVDTAHKLANVLRSHGLPVALVTSTGTEAEKVEEAWTKVEAAGNIKGKQRSDLDGKLAECKIDRVPPTSH</sequence>
<accession>V8N556</accession>
<keyword evidence="3 5" id="KW-1133">Transmembrane helix</keyword>
<feature type="non-terminal residue" evidence="7">
    <location>
        <position position="1"/>
    </location>
</feature>
<evidence type="ECO:0000256" key="2">
    <source>
        <dbReference type="ARBA" id="ARBA00022692"/>
    </source>
</evidence>
<reference evidence="7 8" key="1">
    <citation type="journal article" date="2013" name="Proc. Natl. Acad. Sci. U.S.A.">
        <title>The king cobra genome reveals dynamic gene evolution and adaptation in the snake venom system.</title>
        <authorList>
            <person name="Vonk F.J."/>
            <person name="Casewell N.R."/>
            <person name="Henkel C.V."/>
            <person name="Heimberg A.M."/>
            <person name="Jansen H.J."/>
            <person name="McCleary R.J."/>
            <person name="Kerkkamp H.M."/>
            <person name="Vos R.A."/>
            <person name="Guerreiro I."/>
            <person name="Calvete J.J."/>
            <person name="Wuster W."/>
            <person name="Woods A.E."/>
            <person name="Logan J.M."/>
            <person name="Harrison R.A."/>
            <person name="Castoe T.A."/>
            <person name="de Koning A.P."/>
            <person name="Pollock D.D."/>
            <person name="Yandell M."/>
            <person name="Calderon D."/>
            <person name="Renjifo C."/>
            <person name="Currier R.B."/>
            <person name="Salgado D."/>
            <person name="Pla D."/>
            <person name="Sanz L."/>
            <person name="Hyder A.S."/>
            <person name="Ribeiro J.M."/>
            <person name="Arntzen J.W."/>
            <person name="van den Thillart G.E."/>
            <person name="Boetzer M."/>
            <person name="Pirovano W."/>
            <person name="Dirks R.P."/>
            <person name="Spaink H.P."/>
            <person name="Duboule D."/>
            <person name="McGlinn E."/>
            <person name="Kini R.M."/>
            <person name="Richardson M.K."/>
        </authorList>
    </citation>
    <scope>NUCLEOTIDE SEQUENCE</scope>
    <source>
        <tissue evidence="7">Blood</tissue>
    </source>
</reference>
<comment type="subcellular location">
    <subcellularLocation>
        <location evidence="1">Membrane</location>
    </subcellularLocation>
</comment>
<keyword evidence="2 5" id="KW-0812">Transmembrane</keyword>
<proteinExistence type="predicted"/>
<evidence type="ECO:0000256" key="4">
    <source>
        <dbReference type="ARBA" id="ARBA00023136"/>
    </source>
</evidence>